<gene>
    <name evidence="2" type="ORF">LCGC14_1406640</name>
</gene>
<proteinExistence type="predicted"/>
<protein>
    <recommendedName>
        <fullName evidence="1">Rhamnogalacturonase A/B/Epimerase-like pectate lyase domain-containing protein</fullName>
    </recommendedName>
</protein>
<feature type="non-terminal residue" evidence="2">
    <location>
        <position position="1"/>
    </location>
</feature>
<name>A0A0F9JVV4_9ZZZZ</name>
<dbReference type="InterPro" id="IPR012334">
    <property type="entry name" value="Pectin_lyas_fold"/>
</dbReference>
<evidence type="ECO:0000259" key="1">
    <source>
        <dbReference type="Pfam" id="PF12708"/>
    </source>
</evidence>
<dbReference type="SUPFAM" id="SSF51126">
    <property type="entry name" value="Pectin lyase-like"/>
    <property type="match status" value="1"/>
</dbReference>
<dbReference type="AlphaFoldDB" id="A0A0F9JVV4"/>
<dbReference type="InterPro" id="IPR024535">
    <property type="entry name" value="RHGA/B-epi-like_pectate_lyase"/>
</dbReference>
<dbReference type="InterPro" id="IPR006626">
    <property type="entry name" value="PbH1"/>
</dbReference>
<dbReference type="Gene3D" id="2.160.20.10">
    <property type="entry name" value="Single-stranded right-handed beta-helix, Pectin lyase-like"/>
    <property type="match status" value="2"/>
</dbReference>
<feature type="domain" description="Rhamnogalacturonase A/B/Epimerase-like pectate lyase" evidence="1">
    <location>
        <begin position="436"/>
        <end position="646"/>
    </location>
</feature>
<dbReference type="InterPro" id="IPR011050">
    <property type="entry name" value="Pectin_lyase_fold/virulence"/>
</dbReference>
<reference evidence="2" key="1">
    <citation type="journal article" date="2015" name="Nature">
        <title>Complex archaea that bridge the gap between prokaryotes and eukaryotes.</title>
        <authorList>
            <person name="Spang A."/>
            <person name="Saw J.H."/>
            <person name="Jorgensen S.L."/>
            <person name="Zaremba-Niedzwiedzka K."/>
            <person name="Martijn J."/>
            <person name="Lind A.E."/>
            <person name="van Eijk R."/>
            <person name="Schleper C."/>
            <person name="Guy L."/>
            <person name="Ettema T.J."/>
        </authorList>
    </citation>
    <scope>NUCLEOTIDE SEQUENCE</scope>
</reference>
<dbReference type="SMART" id="SM00710">
    <property type="entry name" value="PbH1"/>
    <property type="match status" value="11"/>
</dbReference>
<accession>A0A0F9JVV4</accession>
<dbReference type="Pfam" id="PF12708">
    <property type="entry name" value="Pect-lyase_RHGA_epim"/>
    <property type="match status" value="1"/>
</dbReference>
<evidence type="ECO:0000313" key="2">
    <source>
        <dbReference type="EMBL" id="KKM73818.1"/>
    </source>
</evidence>
<organism evidence="2">
    <name type="scientific">marine sediment metagenome</name>
    <dbReference type="NCBI Taxonomy" id="412755"/>
    <lineage>
        <taxon>unclassified sequences</taxon>
        <taxon>metagenomes</taxon>
        <taxon>ecological metagenomes</taxon>
    </lineage>
</organism>
<comment type="caution">
    <text evidence="2">The sequence shown here is derived from an EMBL/GenBank/DDBJ whole genome shotgun (WGS) entry which is preliminary data.</text>
</comment>
<dbReference type="EMBL" id="LAZR01009241">
    <property type="protein sequence ID" value="KKM73818.1"/>
    <property type="molecule type" value="Genomic_DNA"/>
</dbReference>
<sequence>TATAIEFYTAANTTTIAGTLAADITGVGVTSLLHLRGKLQVGGDVLIGGGTDHGARLGVNFGASDNIATFESTDAVANVYIVDSVGSVGIKCSSGALHLLSGGDAGAITGTAPALILSTSQIATFAGAVNMGALVCTTINMQNSNLSNGGAFGIAALTATTGTFSGLLKTTSDEIRIRDNTGFVSFWNTGESTRSGFLQINASAKSSLRVEVNQAFGLWTNNTERMVIESDGDFDFKTGKTKFNTIEYTWPGSDGGSGNVLSTNGSGILSWTAGGAGALGGSGTATTIAKWSAAATLTDSIITEAGTDLTVAGTLTAGVFTSQVTNGTAVIRILRNDASINNNNALATIAFSGDEGADLYDGASITGRAAEAWTGAAKGTDLEFYTTAIGTTSQTLALTLFSDQTALLASDLTVSSTLYAQEVYDRGGMVFSVKHSDYGALGDNSNDDTAEIQAAIDAAEAVGGEVKIPAGTYKITDQLLVDSVNVKITGVGQGTIIKQYTNNKHGIKVTAANVTLADFRIEGTGTGLADGSGGTGIIFSTADRGLAFNVTAYNFGTAAFDSHNSQHVRFSNCNAFCNSGNNSMGFWIRHDTLPTFAQLENVYATDAAFEGIVLESCQEASVVNFTCVGCKDGVALISSNANLGASHNRLCNGTIRDSTQVGLLLNGDPTYKCQDNVFTNIRIDNTTQHGVLEDADCDRNSFIGVTVDGVTGSGFNCFRLNGQDPSLIRCIALDAATDNGIVIEGTTCVGASLYDCTVEDCASHGVFLSNSPTLVRISGLTVLNNGGWGLLGNAGATSYLWGLLGSGNSSGLQSSSGWASDI</sequence>